<dbReference type="Proteomes" id="UP000008912">
    <property type="component" value="Unassembled WGS sequence"/>
</dbReference>
<evidence type="ECO:0000259" key="2">
    <source>
        <dbReference type="Pfam" id="PF12480"/>
    </source>
</evidence>
<dbReference type="eggNOG" id="ENOG502S0XQ">
    <property type="taxonomic scope" value="Eukaryota"/>
</dbReference>
<dbReference type="Ensembl" id="ENSAMET00000009847.2">
    <property type="protein sequence ID" value="ENSAMEP00000009442.2"/>
    <property type="gene ID" value="ENSAMEG00000008983.2"/>
</dbReference>
<protein>
    <submittedName>
        <fullName evidence="3">Protein FAM71C-like</fullName>
    </submittedName>
</protein>
<dbReference type="AlphaFoldDB" id="G1LQV8"/>
<dbReference type="InterPro" id="IPR022168">
    <property type="entry name" value="GARIL-like_Rab2B-bd"/>
</dbReference>
<name>G1LQV8_AILME</name>
<dbReference type="PANTHER" id="PTHR22574">
    <property type="match status" value="1"/>
</dbReference>
<keyword evidence="4" id="KW-1185">Reference proteome</keyword>
<dbReference type="GeneTree" id="ENSGT00940000163320"/>
<feature type="domain" description="Golgi associated RAB2 interactor protein-like Rab2B-binding" evidence="2">
    <location>
        <begin position="115"/>
        <end position="172"/>
    </location>
</feature>
<comment type="similarity">
    <text evidence="1">Belongs to the GARIN family.</text>
</comment>
<dbReference type="STRING" id="9646.ENSAMEP00000009442"/>
<reference evidence="3 4" key="1">
    <citation type="journal article" date="2010" name="Nature">
        <title>The sequence and de novo assembly of the giant panda genome.</title>
        <authorList>
            <person name="Li R."/>
            <person name="Fan W."/>
            <person name="Tian G."/>
            <person name="Zhu H."/>
            <person name="He L."/>
            <person name="Cai J."/>
            <person name="Huang Q."/>
            <person name="Cai Q."/>
            <person name="Li B."/>
            <person name="Bai Y."/>
            <person name="Zhang Z."/>
            <person name="Zhang Y."/>
            <person name="Wang W."/>
            <person name="Li J."/>
            <person name="Wei F."/>
            <person name="Li H."/>
            <person name="Jian M."/>
            <person name="Li J."/>
            <person name="Zhang Z."/>
            <person name="Nielsen R."/>
            <person name="Li D."/>
            <person name="Gu W."/>
            <person name="Yang Z."/>
            <person name="Xuan Z."/>
            <person name="Ryder O.A."/>
            <person name="Leung F.C."/>
            <person name="Zhou Y."/>
            <person name="Cao J."/>
            <person name="Sun X."/>
            <person name="Fu Y."/>
            <person name="Fang X."/>
            <person name="Guo X."/>
            <person name="Wang B."/>
            <person name="Hou R."/>
            <person name="Shen F."/>
            <person name="Mu B."/>
            <person name="Ni P."/>
            <person name="Lin R."/>
            <person name="Qian W."/>
            <person name="Wang G."/>
            <person name="Yu C."/>
            <person name="Nie W."/>
            <person name="Wang J."/>
            <person name="Wu Z."/>
            <person name="Liang H."/>
            <person name="Min J."/>
            <person name="Wu Q."/>
            <person name="Cheng S."/>
            <person name="Ruan J."/>
            <person name="Wang M."/>
            <person name="Shi Z."/>
            <person name="Wen M."/>
            <person name="Liu B."/>
            <person name="Ren X."/>
            <person name="Zheng H."/>
            <person name="Dong D."/>
            <person name="Cook K."/>
            <person name="Shan G."/>
            <person name="Zhang H."/>
            <person name="Kosiol C."/>
            <person name="Xie X."/>
            <person name="Lu Z."/>
            <person name="Zheng H."/>
            <person name="Li Y."/>
            <person name="Steiner C.C."/>
            <person name="Lam T.T."/>
            <person name="Lin S."/>
            <person name="Zhang Q."/>
            <person name="Li G."/>
            <person name="Tian J."/>
            <person name="Gong T."/>
            <person name="Liu H."/>
            <person name="Zhang D."/>
            <person name="Fang L."/>
            <person name="Ye C."/>
            <person name="Zhang J."/>
            <person name="Hu W."/>
            <person name="Xu A."/>
            <person name="Ren Y."/>
            <person name="Zhang G."/>
            <person name="Bruford M.W."/>
            <person name="Li Q."/>
            <person name="Ma L."/>
            <person name="Guo Y."/>
            <person name="An N."/>
            <person name="Hu Y."/>
            <person name="Zheng Y."/>
            <person name="Shi Y."/>
            <person name="Li Z."/>
            <person name="Liu Q."/>
            <person name="Chen Y."/>
            <person name="Zhao J."/>
            <person name="Qu N."/>
            <person name="Zhao S."/>
            <person name="Tian F."/>
            <person name="Wang X."/>
            <person name="Wang H."/>
            <person name="Xu L."/>
            <person name="Liu X."/>
            <person name="Vinar T."/>
            <person name="Wang Y."/>
            <person name="Lam T.W."/>
            <person name="Yiu S.M."/>
            <person name="Liu S."/>
            <person name="Zhang H."/>
            <person name="Li D."/>
            <person name="Huang Y."/>
            <person name="Wang X."/>
            <person name="Yang G."/>
            <person name="Jiang Z."/>
            <person name="Wang J."/>
            <person name="Qin N."/>
            <person name="Li L."/>
            <person name="Li J."/>
            <person name="Bolund L."/>
            <person name="Kristiansen K."/>
            <person name="Wong G.K."/>
            <person name="Olson M."/>
            <person name="Zhang X."/>
            <person name="Li S."/>
            <person name="Yang H."/>
            <person name="Wang J."/>
            <person name="Wang J."/>
        </authorList>
    </citation>
    <scope>NUCLEOTIDE SEQUENCE [LARGE SCALE GENOMIC DNA]</scope>
</reference>
<proteinExistence type="inferred from homology"/>
<accession>G1LQV8</accession>
<sequence>PEDPCSPDPSSQSCHILPMFNSSVGKLQQLLGNGEYVLLKNIPIFESDFTQINRRGEVIDVHNTVQVVTVGIAYTSHHLTMPDVMLLAQPAVSCTVNARNDQDTQRKDLRSTKSLELTRLLPLKFVKLSIYNHEKKQFHLKLATDAKEDLFACWEDLVYLLRCPVEAYSGTQAQPAGDMISIPGLEAEDRKSPAVSLCIDSWISLLGIYFAEKLRQVYKIEV</sequence>
<dbReference type="HOGENOM" id="CLU_100265_0_0_1"/>
<organism evidence="3 4">
    <name type="scientific">Ailuropoda melanoleuca</name>
    <name type="common">Giant panda</name>
    <dbReference type="NCBI Taxonomy" id="9646"/>
    <lineage>
        <taxon>Eukaryota</taxon>
        <taxon>Metazoa</taxon>
        <taxon>Chordata</taxon>
        <taxon>Craniata</taxon>
        <taxon>Vertebrata</taxon>
        <taxon>Euteleostomi</taxon>
        <taxon>Mammalia</taxon>
        <taxon>Eutheria</taxon>
        <taxon>Laurasiatheria</taxon>
        <taxon>Carnivora</taxon>
        <taxon>Caniformia</taxon>
        <taxon>Ursidae</taxon>
        <taxon>Ailuropoda</taxon>
    </lineage>
</organism>
<gene>
    <name evidence="3" type="primary">LOC117800766</name>
</gene>
<evidence type="ECO:0000256" key="1">
    <source>
        <dbReference type="ARBA" id="ARBA00038379"/>
    </source>
</evidence>
<dbReference type="PANTHER" id="PTHR22574:SF16">
    <property type="entry name" value="GOLGI ASSOCIATED RAB2 INTERACTOR FAMILY MEMBER 6"/>
    <property type="match status" value="1"/>
</dbReference>
<reference evidence="3" key="3">
    <citation type="submission" date="2025-09" db="UniProtKB">
        <authorList>
            <consortium name="Ensembl"/>
        </authorList>
    </citation>
    <scope>IDENTIFICATION</scope>
</reference>
<reference evidence="3" key="2">
    <citation type="submission" date="2025-08" db="UniProtKB">
        <authorList>
            <consortium name="Ensembl"/>
        </authorList>
    </citation>
    <scope>IDENTIFICATION</scope>
</reference>
<evidence type="ECO:0000313" key="4">
    <source>
        <dbReference type="Proteomes" id="UP000008912"/>
    </source>
</evidence>
<dbReference type="GO" id="GO:0005634">
    <property type="term" value="C:nucleus"/>
    <property type="evidence" value="ECO:0007669"/>
    <property type="project" value="TreeGrafter"/>
</dbReference>
<dbReference type="Pfam" id="PF12480">
    <property type="entry name" value="GARIL_Rab2_bd"/>
    <property type="match status" value="1"/>
</dbReference>
<evidence type="ECO:0000313" key="3">
    <source>
        <dbReference type="Ensembl" id="ENSAMEP00000009442.2"/>
    </source>
</evidence>
<dbReference type="InParanoid" id="G1LQV8"/>